<dbReference type="PANTHER" id="PTHR43022">
    <property type="entry name" value="PROTEIN SMF"/>
    <property type="match status" value="1"/>
</dbReference>
<feature type="domain" description="DprA winged helix" evidence="3">
    <location>
        <begin position="226"/>
        <end position="280"/>
    </location>
</feature>
<sequence>MNGTKEIKRTDDGFPPRLRPLFGCPERLFVRGRTEALTRQPLVAVVGTRRMTNYGEAVIRRFVPTWVRHGIGIVSGLALGTDAAVHLATLEAGGLTVGILGSGVDSESVTPRTNSRLAERIVSSGGALASEYPCGTQPQPYHFPVRNRIVAGLTLATVVIEAPIKSGALITAKFALDFGLEVFAVPGPVTTETSRGTNWLISQGAHPLLEPEGLLKVLDIDEIPTVQTPPPNGRAGTLLDIVRLESISPDELAERSGLDVGQVLVALSELEIAGLISRTGDRFGAN</sequence>
<gene>
    <name evidence="4" type="primary">dprA</name>
    <name evidence="4" type="ORF">COY93_02140</name>
</gene>
<dbReference type="InterPro" id="IPR057666">
    <property type="entry name" value="DrpA_SLOG"/>
</dbReference>
<dbReference type="EMBL" id="PFLC01000027">
    <property type="protein sequence ID" value="PIY62777.1"/>
    <property type="molecule type" value="Genomic_DNA"/>
</dbReference>
<evidence type="ECO:0000259" key="3">
    <source>
        <dbReference type="Pfam" id="PF17782"/>
    </source>
</evidence>
<dbReference type="Pfam" id="PF17782">
    <property type="entry name" value="WHD_DprA"/>
    <property type="match status" value="1"/>
</dbReference>
<dbReference type="Proteomes" id="UP000230973">
    <property type="component" value="Unassembled WGS sequence"/>
</dbReference>
<organism evidence="4 5">
    <name type="scientific">Candidatus Uhrbacteria bacterium CG_4_10_14_0_8_um_filter_58_22</name>
    <dbReference type="NCBI Taxonomy" id="1975029"/>
    <lineage>
        <taxon>Bacteria</taxon>
        <taxon>Candidatus Uhriibacteriota</taxon>
    </lineage>
</organism>
<evidence type="ECO:0000313" key="4">
    <source>
        <dbReference type="EMBL" id="PIY62777.1"/>
    </source>
</evidence>
<dbReference type="InterPro" id="IPR003488">
    <property type="entry name" value="DprA"/>
</dbReference>
<dbReference type="NCBIfam" id="TIGR00732">
    <property type="entry name" value="dprA"/>
    <property type="match status" value="1"/>
</dbReference>
<dbReference type="PANTHER" id="PTHR43022:SF1">
    <property type="entry name" value="PROTEIN SMF"/>
    <property type="match status" value="1"/>
</dbReference>
<evidence type="ECO:0000313" key="5">
    <source>
        <dbReference type="Proteomes" id="UP000230973"/>
    </source>
</evidence>
<dbReference type="SUPFAM" id="SSF102405">
    <property type="entry name" value="MCP/YpsA-like"/>
    <property type="match status" value="1"/>
</dbReference>
<dbReference type="Gene3D" id="3.40.50.450">
    <property type="match status" value="1"/>
</dbReference>
<dbReference type="GO" id="GO:0009294">
    <property type="term" value="P:DNA-mediated transformation"/>
    <property type="evidence" value="ECO:0007669"/>
    <property type="project" value="InterPro"/>
</dbReference>
<evidence type="ECO:0000259" key="2">
    <source>
        <dbReference type="Pfam" id="PF02481"/>
    </source>
</evidence>
<protein>
    <submittedName>
        <fullName evidence="4">DNA-protecting protein DprA</fullName>
    </submittedName>
</protein>
<dbReference type="Pfam" id="PF02481">
    <property type="entry name" value="DNA_processg_A"/>
    <property type="match status" value="1"/>
</dbReference>
<comment type="caution">
    <text evidence="4">The sequence shown here is derived from an EMBL/GenBank/DDBJ whole genome shotgun (WGS) entry which is preliminary data.</text>
</comment>
<dbReference type="InterPro" id="IPR041614">
    <property type="entry name" value="DprA_WH"/>
</dbReference>
<comment type="similarity">
    <text evidence="1">Belongs to the DprA/Smf family.</text>
</comment>
<dbReference type="AlphaFoldDB" id="A0A2M7QAW2"/>
<accession>A0A2M7QAW2</accession>
<evidence type="ECO:0000256" key="1">
    <source>
        <dbReference type="ARBA" id="ARBA00006525"/>
    </source>
</evidence>
<name>A0A2M7QAW2_9BACT</name>
<dbReference type="InterPro" id="IPR036388">
    <property type="entry name" value="WH-like_DNA-bd_sf"/>
</dbReference>
<dbReference type="Gene3D" id="1.10.10.10">
    <property type="entry name" value="Winged helix-like DNA-binding domain superfamily/Winged helix DNA-binding domain"/>
    <property type="match status" value="1"/>
</dbReference>
<proteinExistence type="inferred from homology"/>
<reference evidence="5" key="1">
    <citation type="submission" date="2017-09" db="EMBL/GenBank/DDBJ databases">
        <title>Depth-based differentiation of microbial function through sediment-hosted aquifers and enrichment of novel symbionts in the deep terrestrial subsurface.</title>
        <authorList>
            <person name="Probst A.J."/>
            <person name="Ladd B."/>
            <person name="Jarett J.K."/>
            <person name="Geller-Mcgrath D.E."/>
            <person name="Sieber C.M.K."/>
            <person name="Emerson J.B."/>
            <person name="Anantharaman K."/>
            <person name="Thomas B.C."/>
            <person name="Malmstrom R."/>
            <person name="Stieglmeier M."/>
            <person name="Klingl A."/>
            <person name="Woyke T."/>
            <person name="Ryan C.M."/>
            <person name="Banfield J.F."/>
        </authorList>
    </citation>
    <scope>NUCLEOTIDE SEQUENCE [LARGE SCALE GENOMIC DNA]</scope>
</reference>
<feature type="domain" description="Smf/DprA SLOG" evidence="2">
    <location>
        <begin position="8"/>
        <end position="217"/>
    </location>
</feature>